<dbReference type="Pfam" id="PF00069">
    <property type="entry name" value="Pkinase"/>
    <property type="match status" value="1"/>
</dbReference>
<evidence type="ECO:0000256" key="8">
    <source>
        <dbReference type="SAM" id="MobiDB-lite"/>
    </source>
</evidence>
<feature type="compositionally biased region" description="Polar residues" evidence="8">
    <location>
        <begin position="428"/>
        <end position="446"/>
    </location>
</feature>
<evidence type="ECO:0000256" key="1">
    <source>
        <dbReference type="ARBA" id="ARBA00004123"/>
    </source>
</evidence>
<feature type="compositionally biased region" description="Gly residues" evidence="8">
    <location>
        <begin position="321"/>
        <end position="352"/>
    </location>
</feature>
<dbReference type="Gene3D" id="2.40.50.90">
    <property type="match status" value="1"/>
</dbReference>
<dbReference type="SMART" id="SM00360">
    <property type="entry name" value="RRM"/>
    <property type="match status" value="1"/>
</dbReference>
<dbReference type="PROSITE" id="PS50011">
    <property type="entry name" value="PROTEIN_KINASE_DOM"/>
    <property type="match status" value="1"/>
</dbReference>
<feature type="region of interest" description="Disordered" evidence="8">
    <location>
        <begin position="306"/>
        <end position="464"/>
    </location>
</feature>
<keyword evidence="13" id="KW-0418">Kinase</keyword>
<dbReference type="GeneID" id="106171411"/>
<dbReference type="SMART" id="SM00220">
    <property type="entry name" value="S_TKc"/>
    <property type="match status" value="1"/>
</dbReference>
<keyword evidence="13" id="KW-0808">Transferase</keyword>
<protein>
    <submittedName>
        <fullName evidence="13">Serine/threonine-protein kinase 31</fullName>
    </submittedName>
</protein>
<evidence type="ECO:0000256" key="4">
    <source>
        <dbReference type="ARBA" id="ARBA00022884"/>
    </source>
</evidence>
<dbReference type="InterPro" id="IPR000719">
    <property type="entry name" value="Prot_kinase_dom"/>
</dbReference>
<keyword evidence="5" id="KW-0539">Nucleus</keyword>
<evidence type="ECO:0000256" key="5">
    <source>
        <dbReference type="ARBA" id="ARBA00023242"/>
    </source>
</evidence>
<gene>
    <name evidence="13" type="primary">LOC106171411</name>
</gene>
<dbReference type="GO" id="GO:0006397">
    <property type="term" value="P:mRNA processing"/>
    <property type="evidence" value="ECO:0007669"/>
    <property type="project" value="UniProtKB-KW"/>
</dbReference>
<dbReference type="SUPFAM" id="SSF63748">
    <property type="entry name" value="Tudor/PWWP/MBT"/>
    <property type="match status" value="1"/>
</dbReference>
<keyword evidence="12" id="KW-1185">Reference proteome</keyword>
<dbReference type="PROSITE" id="PS50102">
    <property type="entry name" value="RRM"/>
    <property type="match status" value="1"/>
</dbReference>
<dbReference type="GO" id="GO:0005634">
    <property type="term" value="C:nucleus"/>
    <property type="evidence" value="ECO:0007669"/>
    <property type="project" value="UniProtKB-SubCell"/>
</dbReference>
<dbReference type="SUPFAM" id="SSF54928">
    <property type="entry name" value="RNA-binding domain, RBD"/>
    <property type="match status" value="1"/>
</dbReference>
<dbReference type="InterPro" id="IPR012677">
    <property type="entry name" value="Nucleotide-bd_a/b_plait_sf"/>
</dbReference>
<dbReference type="InterPro" id="IPR035979">
    <property type="entry name" value="RBD_domain_sf"/>
</dbReference>
<dbReference type="GO" id="GO:0005737">
    <property type="term" value="C:cytoplasm"/>
    <property type="evidence" value="ECO:0007669"/>
    <property type="project" value="TreeGrafter"/>
</dbReference>
<proteinExistence type="predicted"/>
<name>A0A1S3JBE4_LINAN</name>
<keyword evidence="3" id="KW-0677">Repeat</keyword>
<sequence length="1259" mass="139039">MKMASLPRHHGVITHDVYVTNLSVDANEDNIGRIFQRYGIYHSISLEKNYKRPNSLVATISFYEQREALCACSEMNGKLVEGRKIFVNMRRQDRSSDYVDHSMGDGRDSVMNNNVVGEGILLVTHCDGPCTFWAQLMSQEKTEELLRITEALLHMNINTCKSVQGPPHFDRVYAAVFSEDDMLYRCKVLSHHSMEKSLVQYIDYGNREVVSNSSIVELSPQWSMLPSHAAKYCLYGLTSACKDSDRERYAKGTSYLKSQTDGQYLQCQMYPQQDGITPVKVNINGVDLNAEVLCQGFVIETVPAKTAPSALPAPPPPRGNGAKGGPPYGDGGSGGPPRGDGAKGGPPYGDGARGIPSYGDGGRGGPPYGDGARGGLPYGDGARGGPPQGDGRIGPLRVDSGRGGPPHGARGEPSHGDGARGGPMVLSHTEQQQQHIFPSHPSQALSCPSDKDSTDSVVPVERDPRFDASSSVKIKELESTLTAVTAERDAALLELSRVKGKGKVLQLEVDSLTVKLAETNISHKMKNLVEGIKRVKLFRSQFPTDDHTDDLIEMAIGLITDHKNKITVTDSTMITMVKEVEAQYRACQAVIKDCKHKEELPGLVSQRDESRVELHRKLTAFLENTSKLPLQEREEELMNILSKLQATYGDFLREKLSKLPGFTRAVEVYRDWRAKKKATVSDMRTATNTCHNSVSSAFQMLQQQLELDSSSSSECPSGLVNLDTLLSRLEHRIAEEIKVSDWEHSPDATVVSTILQTLLAAVEEEKKDIAKLREMKSYYSKLLYDIEPWLLNKPSVEELTRVRKMIKALKSRLRHKIADLHDLEDSDESQGDELPTLHKQLAELRQQLHQASTEEQEELAILADLSKNSFPELNLEYPEFGIKNYVDYDGLVLLGCDTTHFDMVAVKDSATVFKTTFSGRDAVLREYIVGSHGGGSQKEFLKKAKDYKALGSGRLVPLEAIFFQKNGCQCFARTPYYKLNAGGLSAKGEASTEAFYKLLYGTLEGLCVLHGAGLVHGALHPENVFIGEDGYGVLDFNWSLTPEQRAGTVKTFSNGLKFCPPEMKPGDPPTMQGDLYCFGLLILWLHFPEVNMSAVDSDGVQYIPAYGVTPTLKLVLEAVLQRNPAQRATAERLLQSDFFTETPLVNSEEFEPETLQLRPRGLSPSPTSQGKGILKNGTAKLQRPEVVETKMWKSDIDVTAIPLPIESDSQESFTEQMDTEQISFKSVDIKTEENRAADGSNVTPTGDLDIFPTKIAHRN</sequence>
<dbReference type="InterPro" id="IPR035437">
    <property type="entry name" value="SNase_OB-fold_sf"/>
</dbReference>
<dbReference type="InParanoid" id="A0A1S3JBE4"/>
<evidence type="ECO:0000256" key="3">
    <source>
        <dbReference type="ARBA" id="ARBA00022737"/>
    </source>
</evidence>
<dbReference type="Gene3D" id="2.30.30.140">
    <property type="match status" value="1"/>
</dbReference>
<dbReference type="InterPro" id="IPR047383">
    <property type="entry name" value="Tudor_TDRD8"/>
</dbReference>
<organism evidence="12 13">
    <name type="scientific">Lingula anatina</name>
    <name type="common">Brachiopod</name>
    <name type="synonym">Lingula unguis</name>
    <dbReference type="NCBI Taxonomy" id="7574"/>
    <lineage>
        <taxon>Eukaryota</taxon>
        <taxon>Metazoa</taxon>
        <taxon>Spiralia</taxon>
        <taxon>Lophotrochozoa</taxon>
        <taxon>Brachiopoda</taxon>
        <taxon>Linguliformea</taxon>
        <taxon>Lingulata</taxon>
        <taxon>Lingulida</taxon>
        <taxon>Linguloidea</taxon>
        <taxon>Lingulidae</taxon>
        <taxon>Lingula</taxon>
    </lineage>
</organism>
<evidence type="ECO:0000256" key="7">
    <source>
        <dbReference type="SAM" id="Coils"/>
    </source>
</evidence>
<dbReference type="InterPro" id="IPR011009">
    <property type="entry name" value="Kinase-like_dom_sf"/>
</dbReference>
<keyword evidence="7" id="KW-0175">Coiled coil</keyword>
<dbReference type="Pfam" id="PF00076">
    <property type="entry name" value="RRM_1"/>
    <property type="match status" value="1"/>
</dbReference>
<feature type="domain" description="Tudor" evidence="11">
    <location>
        <begin position="166"/>
        <end position="225"/>
    </location>
</feature>
<evidence type="ECO:0000259" key="10">
    <source>
        <dbReference type="PROSITE" id="PS50102"/>
    </source>
</evidence>
<dbReference type="SUPFAM" id="SSF56112">
    <property type="entry name" value="Protein kinase-like (PK-like)"/>
    <property type="match status" value="1"/>
</dbReference>
<dbReference type="STRING" id="7574.A0A1S3JBE4"/>
<dbReference type="SMART" id="SM00333">
    <property type="entry name" value="TUDOR"/>
    <property type="match status" value="1"/>
</dbReference>
<dbReference type="InterPro" id="IPR002999">
    <property type="entry name" value="Tudor"/>
</dbReference>
<feature type="coiled-coil region" evidence="7">
    <location>
        <begin position="806"/>
        <end position="854"/>
    </location>
</feature>
<dbReference type="OrthoDB" id="10023235at2759"/>
<dbReference type="PROSITE" id="PS50304">
    <property type="entry name" value="TUDOR"/>
    <property type="match status" value="1"/>
</dbReference>
<evidence type="ECO:0000313" key="13">
    <source>
        <dbReference type="RefSeq" id="XP_013407204.1"/>
    </source>
</evidence>
<dbReference type="FunFam" id="2.30.30.140:FF:000018">
    <property type="entry name" value="Serine/threonine-protein kinase 31"/>
    <property type="match status" value="1"/>
</dbReference>
<evidence type="ECO:0000256" key="2">
    <source>
        <dbReference type="ARBA" id="ARBA00022664"/>
    </source>
</evidence>
<comment type="subcellular location">
    <subcellularLocation>
        <location evidence="1">Nucleus</location>
    </subcellularLocation>
</comment>
<evidence type="ECO:0000313" key="12">
    <source>
        <dbReference type="Proteomes" id="UP000085678"/>
    </source>
</evidence>
<dbReference type="Pfam" id="PF00567">
    <property type="entry name" value="TUDOR"/>
    <property type="match status" value="1"/>
</dbReference>
<keyword evidence="4 6" id="KW-0694">RNA-binding</keyword>
<evidence type="ECO:0000259" key="9">
    <source>
        <dbReference type="PROSITE" id="PS50011"/>
    </source>
</evidence>
<reference evidence="13" key="1">
    <citation type="submission" date="2025-08" db="UniProtKB">
        <authorList>
            <consortium name="RefSeq"/>
        </authorList>
    </citation>
    <scope>IDENTIFICATION</scope>
    <source>
        <tissue evidence="13">Gonads</tissue>
    </source>
</reference>
<dbReference type="GO" id="GO:0003729">
    <property type="term" value="F:mRNA binding"/>
    <property type="evidence" value="ECO:0007669"/>
    <property type="project" value="TreeGrafter"/>
</dbReference>
<dbReference type="InterPro" id="IPR050374">
    <property type="entry name" value="RRT5_SRSF_SR"/>
</dbReference>
<dbReference type="PANTHER" id="PTHR23003">
    <property type="entry name" value="RNA RECOGNITION MOTIF RRM DOMAIN CONTAINING PROTEIN"/>
    <property type="match status" value="1"/>
</dbReference>
<feature type="domain" description="Protein kinase" evidence="9">
    <location>
        <begin position="803"/>
        <end position="1139"/>
    </location>
</feature>
<keyword evidence="2" id="KW-0507">mRNA processing</keyword>
<evidence type="ECO:0000259" key="11">
    <source>
        <dbReference type="PROSITE" id="PS50304"/>
    </source>
</evidence>
<dbReference type="InterPro" id="IPR000504">
    <property type="entry name" value="RRM_dom"/>
</dbReference>
<feature type="region of interest" description="Disordered" evidence="8">
    <location>
        <begin position="1154"/>
        <end position="1174"/>
    </location>
</feature>
<evidence type="ECO:0000256" key="6">
    <source>
        <dbReference type="PROSITE-ProRule" id="PRU00176"/>
    </source>
</evidence>
<feature type="domain" description="RRM" evidence="10">
    <location>
        <begin position="15"/>
        <end position="92"/>
    </location>
</feature>
<feature type="compositionally biased region" description="Basic and acidic residues" evidence="8">
    <location>
        <begin position="449"/>
        <end position="464"/>
    </location>
</feature>
<dbReference type="Gene3D" id="1.10.510.10">
    <property type="entry name" value="Transferase(Phosphotransferase) domain 1"/>
    <property type="match status" value="1"/>
</dbReference>
<feature type="compositionally biased region" description="Gly residues" evidence="8">
    <location>
        <begin position="359"/>
        <end position="392"/>
    </location>
</feature>
<dbReference type="PANTHER" id="PTHR23003:SF62">
    <property type="entry name" value="SERINE_ARGININE (SR)-TYPE SHUTTLING MRNA BINDING PROTEIN NPL3"/>
    <property type="match status" value="1"/>
</dbReference>
<dbReference type="CDD" id="cd20430">
    <property type="entry name" value="Tudor_TDRD8"/>
    <property type="match status" value="1"/>
</dbReference>
<dbReference type="KEGG" id="lak:106171411"/>
<accession>A0A1S3JBE4</accession>
<dbReference type="Gene3D" id="3.30.70.330">
    <property type="match status" value="1"/>
</dbReference>
<dbReference type="AlphaFoldDB" id="A0A1S3JBE4"/>
<dbReference type="GO" id="GO:0005524">
    <property type="term" value="F:ATP binding"/>
    <property type="evidence" value="ECO:0007669"/>
    <property type="project" value="InterPro"/>
</dbReference>
<dbReference type="CDD" id="cd00590">
    <property type="entry name" value="RRM_SF"/>
    <property type="match status" value="1"/>
</dbReference>
<dbReference type="Proteomes" id="UP000085678">
    <property type="component" value="Unplaced"/>
</dbReference>
<dbReference type="GO" id="GO:0004672">
    <property type="term" value="F:protein kinase activity"/>
    <property type="evidence" value="ECO:0007669"/>
    <property type="project" value="InterPro"/>
</dbReference>
<dbReference type="RefSeq" id="XP_013407204.1">
    <property type="nucleotide sequence ID" value="XM_013551750.1"/>
</dbReference>
<feature type="compositionally biased region" description="Basic and acidic residues" evidence="8">
    <location>
        <begin position="409"/>
        <end position="418"/>
    </location>
</feature>